<keyword evidence="3" id="KW-0805">Transcription regulation</keyword>
<dbReference type="GO" id="GO:0046872">
    <property type="term" value="F:metal ion binding"/>
    <property type="evidence" value="ECO:0007669"/>
    <property type="project" value="UniProtKB-KW"/>
</dbReference>
<dbReference type="InterPro" id="IPR051615">
    <property type="entry name" value="Transcr_Regulatory_Elem"/>
</dbReference>
<accession>A0AAD4KNP7</accession>
<keyword evidence="8" id="KW-1185">Reference proteome</keyword>
<feature type="non-terminal residue" evidence="7">
    <location>
        <position position="329"/>
    </location>
</feature>
<keyword evidence="2" id="KW-0862">Zinc</keyword>
<name>A0AAD4KNP7_9EURO</name>
<keyword evidence="1" id="KW-0479">Metal-binding</keyword>
<keyword evidence="4" id="KW-0238">DNA-binding</keyword>
<gene>
    <name evidence="7" type="ORF">BGW36DRAFT_270811</name>
</gene>
<dbReference type="PANTHER" id="PTHR31313">
    <property type="entry name" value="TY1 ENHANCER ACTIVATOR"/>
    <property type="match status" value="1"/>
</dbReference>
<dbReference type="PANTHER" id="PTHR31313:SF86">
    <property type="entry name" value="ZN(2)-C6 FUNGAL-TYPE DOMAIN-CONTAINING PROTEIN"/>
    <property type="match status" value="1"/>
</dbReference>
<reference evidence="7" key="1">
    <citation type="submission" date="2021-12" db="EMBL/GenBank/DDBJ databases">
        <title>Convergent genome expansion in fungi linked to evolution of root-endophyte symbiosis.</title>
        <authorList>
            <consortium name="DOE Joint Genome Institute"/>
            <person name="Ke Y.-H."/>
            <person name="Bonito G."/>
            <person name="Liao H.-L."/>
            <person name="Looney B."/>
            <person name="Rojas-Flechas A."/>
            <person name="Nash J."/>
            <person name="Hameed K."/>
            <person name="Schadt C."/>
            <person name="Martin F."/>
            <person name="Crous P.W."/>
            <person name="Miettinen O."/>
            <person name="Magnuson J.K."/>
            <person name="Labbe J."/>
            <person name="Jacobson D."/>
            <person name="Doktycz M.J."/>
            <person name="Veneault-Fourrey C."/>
            <person name="Kuo A."/>
            <person name="Mondo S."/>
            <person name="Calhoun S."/>
            <person name="Riley R."/>
            <person name="Ohm R."/>
            <person name="LaButti K."/>
            <person name="Andreopoulos B."/>
            <person name="Pangilinan J."/>
            <person name="Nolan M."/>
            <person name="Tritt A."/>
            <person name="Clum A."/>
            <person name="Lipzen A."/>
            <person name="Daum C."/>
            <person name="Barry K."/>
            <person name="Grigoriev I.V."/>
            <person name="Vilgalys R."/>
        </authorList>
    </citation>
    <scope>NUCLEOTIDE SEQUENCE</scope>
    <source>
        <strain evidence="7">PMI_201</strain>
    </source>
</reference>
<evidence type="ECO:0000256" key="2">
    <source>
        <dbReference type="ARBA" id="ARBA00022833"/>
    </source>
</evidence>
<sequence>MESLLQGGQYMNKLLLNAFYLCGSLLSDRPGVRFVEGDYGTFGMSFYARIRQLLVNEIGKSSIPTTVALLLCGVSLVSLGMTGEGWASCDLAHRMLADSDRHSEQFLTHVEVEMRNRLRMGAFSINMALALYVGCTPFTELRDLQEQANVLDTYEELEMWPSQSPWIDPSGNSSSQDFQQTPTHTISTFVAHVQLMQIASDALQSLYHEDSEPVGLIFYLQKQSAIEQRLTHWLQSLPNHLHFDLDIDPLPLPHQTTLLLVFHAVKLLTLRPLLERPGLRCCLDSVDRTTAENACVEEAVAIWRLLSRYRERFTLRRSSILLSFSGYVA</sequence>
<keyword evidence="5" id="KW-0804">Transcription</keyword>
<evidence type="ECO:0000313" key="7">
    <source>
        <dbReference type="EMBL" id="KAH8695662.1"/>
    </source>
</evidence>
<dbReference type="CDD" id="cd12148">
    <property type="entry name" value="fungal_TF_MHR"/>
    <property type="match status" value="1"/>
</dbReference>
<evidence type="ECO:0000256" key="5">
    <source>
        <dbReference type="ARBA" id="ARBA00023163"/>
    </source>
</evidence>
<dbReference type="EMBL" id="JAJTJA010000008">
    <property type="protein sequence ID" value="KAH8695662.1"/>
    <property type="molecule type" value="Genomic_DNA"/>
</dbReference>
<keyword evidence="6" id="KW-0539">Nucleus</keyword>
<dbReference type="GeneID" id="70240433"/>
<proteinExistence type="predicted"/>
<evidence type="ECO:0000256" key="1">
    <source>
        <dbReference type="ARBA" id="ARBA00022723"/>
    </source>
</evidence>
<evidence type="ECO:0000256" key="6">
    <source>
        <dbReference type="ARBA" id="ARBA00023242"/>
    </source>
</evidence>
<evidence type="ECO:0000256" key="3">
    <source>
        <dbReference type="ARBA" id="ARBA00023015"/>
    </source>
</evidence>
<dbReference type="AlphaFoldDB" id="A0AAD4KNP7"/>
<comment type="caution">
    <text evidence="7">The sequence shown here is derived from an EMBL/GenBank/DDBJ whole genome shotgun (WGS) entry which is preliminary data.</text>
</comment>
<evidence type="ECO:0008006" key="9">
    <source>
        <dbReference type="Google" id="ProtNLM"/>
    </source>
</evidence>
<dbReference type="Proteomes" id="UP001201262">
    <property type="component" value="Unassembled WGS sequence"/>
</dbReference>
<evidence type="ECO:0000313" key="8">
    <source>
        <dbReference type="Proteomes" id="UP001201262"/>
    </source>
</evidence>
<dbReference type="RefSeq" id="XP_046070804.1">
    <property type="nucleotide sequence ID" value="XM_046210146.1"/>
</dbReference>
<evidence type="ECO:0000256" key="4">
    <source>
        <dbReference type="ARBA" id="ARBA00023125"/>
    </source>
</evidence>
<protein>
    <recommendedName>
        <fullName evidence="9">Transcription factor domain-containing protein</fullName>
    </recommendedName>
</protein>
<organism evidence="7 8">
    <name type="scientific">Talaromyces proteolyticus</name>
    <dbReference type="NCBI Taxonomy" id="1131652"/>
    <lineage>
        <taxon>Eukaryota</taxon>
        <taxon>Fungi</taxon>
        <taxon>Dikarya</taxon>
        <taxon>Ascomycota</taxon>
        <taxon>Pezizomycotina</taxon>
        <taxon>Eurotiomycetes</taxon>
        <taxon>Eurotiomycetidae</taxon>
        <taxon>Eurotiales</taxon>
        <taxon>Trichocomaceae</taxon>
        <taxon>Talaromyces</taxon>
        <taxon>Talaromyces sect. Bacilispori</taxon>
    </lineage>
</organism>
<dbReference type="GO" id="GO:0003677">
    <property type="term" value="F:DNA binding"/>
    <property type="evidence" value="ECO:0007669"/>
    <property type="project" value="UniProtKB-KW"/>
</dbReference>